<dbReference type="EMBL" id="CP009515">
    <property type="protein sequence ID" value="AKB74625.1"/>
    <property type="molecule type" value="Genomic_DNA"/>
</dbReference>
<dbReference type="OrthoDB" id="141559at2157"/>
<dbReference type="Proteomes" id="UP000033072">
    <property type="component" value="Chromosome"/>
</dbReference>
<sequence>MKMSKQIQEKVKQSIQAAEGLYYRLVLLVGEPGSGKTTVLRDVANELGIPVININLELSAKLLELTAKQRAINLPKLLDEITETGNSTLIFDNLEILFDKDMKQDPLRLLQGISRNHSIVASWNGKATGRKLTYAASDHPEYRNYDQVDTLIVGMDGTSTVDLAK</sequence>
<dbReference type="InterPro" id="IPR003959">
    <property type="entry name" value="ATPase_AAA_core"/>
</dbReference>
<dbReference type="InterPro" id="IPR003593">
    <property type="entry name" value="AAA+_ATPase"/>
</dbReference>
<dbReference type="AlphaFoldDB" id="A0A0E3WTH3"/>
<evidence type="ECO:0000313" key="3">
    <source>
        <dbReference type="Proteomes" id="UP000033072"/>
    </source>
</evidence>
<gene>
    <name evidence="2" type="ORF">MSLAZ_1364</name>
</gene>
<dbReference type="InterPro" id="IPR027417">
    <property type="entry name" value="P-loop_NTPase"/>
</dbReference>
<dbReference type="NCBIfam" id="NF033453">
    <property type="entry name" value="BREX_3_BrxF"/>
    <property type="match status" value="1"/>
</dbReference>
<dbReference type="Pfam" id="PF00004">
    <property type="entry name" value="AAA"/>
    <property type="match status" value="1"/>
</dbReference>
<proteinExistence type="predicted"/>
<dbReference type="SMART" id="SM00382">
    <property type="entry name" value="AAA"/>
    <property type="match status" value="1"/>
</dbReference>
<evidence type="ECO:0000259" key="1">
    <source>
        <dbReference type="SMART" id="SM00382"/>
    </source>
</evidence>
<name>A0A0E3WTH3_9EURY</name>
<dbReference type="InterPro" id="IPR048067">
    <property type="entry name" value="BREX_3_BrxF"/>
</dbReference>
<dbReference type="KEGG" id="mls:MSLAZ_1364"/>
<evidence type="ECO:0000313" key="2">
    <source>
        <dbReference type="EMBL" id="AKB74625.1"/>
    </source>
</evidence>
<dbReference type="Gene3D" id="3.40.50.300">
    <property type="entry name" value="P-loop containing nucleotide triphosphate hydrolases"/>
    <property type="match status" value="1"/>
</dbReference>
<protein>
    <submittedName>
        <fullName evidence="2">VrlJ</fullName>
    </submittedName>
</protein>
<dbReference type="STRING" id="1434111.MSLAZ_1364"/>
<dbReference type="SUPFAM" id="SSF52540">
    <property type="entry name" value="P-loop containing nucleoside triphosphate hydrolases"/>
    <property type="match status" value="1"/>
</dbReference>
<feature type="domain" description="AAA+ ATPase" evidence="1">
    <location>
        <begin position="22"/>
        <end position="146"/>
    </location>
</feature>
<reference evidence="2 3" key="1">
    <citation type="submission" date="2014-07" db="EMBL/GenBank/DDBJ databases">
        <title>Methanogenic archaea and the global carbon cycle.</title>
        <authorList>
            <person name="Henriksen J.R."/>
            <person name="Luke J."/>
            <person name="Reinhart S."/>
            <person name="Benedict M.N."/>
            <person name="Youngblut N.D."/>
            <person name="Metcalf M.E."/>
            <person name="Whitaker R.J."/>
            <person name="Metcalf W.W."/>
        </authorList>
    </citation>
    <scope>NUCLEOTIDE SEQUENCE [LARGE SCALE GENOMIC DNA]</scope>
    <source>
        <strain evidence="2 3">Z-7289</strain>
    </source>
</reference>
<dbReference type="HOGENOM" id="CLU_122351_0_0_2"/>
<organism evidence="2 3">
    <name type="scientific">Methanosarcina lacustris Z-7289</name>
    <dbReference type="NCBI Taxonomy" id="1434111"/>
    <lineage>
        <taxon>Archaea</taxon>
        <taxon>Methanobacteriati</taxon>
        <taxon>Methanobacteriota</taxon>
        <taxon>Stenosarchaea group</taxon>
        <taxon>Methanomicrobia</taxon>
        <taxon>Methanosarcinales</taxon>
        <taxon>Methanosarcinaceae</taxon>
        <taxon>Methanosarcina</taxon>
    </lineage>
</organism>
<dbReference type="GO" id="GO:0016887">
    <property type="term" value="F:ATP hydrolysis activity"/>
    <property type="evidence" value="ECO:0007669"/>
    <property type="project" value="InterPro"/>
</dbReference>
<accession>A0A0E3WTH3</accession>
<dbReference type="PATRIC" id="fig|1434111.4.peg.1794"/>
<dbReference type="GO" id="GO:0005524">
    <property type="term" value="F:ATP binding"/>
    <property type="evidence" value="ECO:0007669"/>
    <property type="project" value="InterPro"/>
</dbReference>
<keyword evidence="3" id="KW-1185">Reference proteome</keyword>